<protein>
    <submittedName>
        <fullName evidence="2">Helix-turn-helix domain-containing protein</fullName>
    </submittedName>
</protein>
<evidence type="ECO:0000313" key="2">
    <source>
        <dbReference type="EMBL" id="QQA01777.1"/>
    </source>
</evidence>
<name>A0A7T3REP2_9SPIR</name>
<dbReference type="InterPro" id="IPR024760">
    <property type="entry name" value="HTH_dom_conjug_TS-like"/>
</dbReference>
<dbReference type="KEGG" id="tper:IWA51_03975"/>
<organism evidence="2 3">
    <name type="scientific">Treponema peruense</name>
    <dbReference type="NCBI Taxonomy" id="2787628"/>
    <lineage>
        <taxon>Bacteria</taxon>
        <taxon>Pseudomonadati</taxon>
        <taxon>Spirochaetota</taxon>
        <taxon>Spirochaetia</taxon>
        <taxon>Spirochaetales</taxon>
        <taxon>Treponemataceae</taxon>
        <taxon>Treponema</taxon>
    </lineage>
</organism>
<evidence type="ECO:0000313" key="3">
    <source>
        <dbReference type="Proteomes" id="UP000595224"/>
    </source>
</evidence>
<reference evidence="2 3" key="1">
    <citation type="submission" date="2020-11" db="EMBL/GenBank/DDBJ databases">
        <title>Treponema Peruensis nv. sp., first commensal Treponema isolated from human feces.</title>
        <authorList>
            <person name="Belkhou C."/>
            <person name="Raes J."/>
        </authorList>
    </citation>
    <scope>NUCLEOTIDE SEQUENCE [LARGE SCALE GENOMIC DNA]</scope>
    <source>
        <strain evidence="2 3">RCC2812</strain>
    </source>
</reference>
<dbReference type="Proteomes" id="UP000595224">
    <property type="component" value="Chromosome"/>
</dbReference>
<dbReference type="RefSeq" id="WP_198443317.1">
    <property type="nucleotide sequence ID" value="NZ_CBCSHE010000002.1"/>
</dbReference>
<sequence length="67" mass="7730">MRNSRLLPYETIVQAASGEPEAVNTVLQHYRSHIRYVALVNGQIDQDTEDYITQTLLTALFKFRFEG</sequence>
<dbReference type="AlphaFoldDB" id="A0A7T3REP2"/>
<proteinExistence type="predicted"/>
<gene>
    <name evidence="2" type="ORF">IWA51_03975</name>
</gene>
<accession>A0A7T3REP2</accession>
<dbReference type="EMBL" id="CP064936">
    <property type="protein sequence ID" value="QQA01777.1"/>
    <property type="molecule type" value="Genomic_DNA"/>
</dbReference>
<evidence type="ECO:0000259" key="1">
    <source>
        <dbReference type="Pfam" id="PF12645"/>
    </source>
</evidence>
<dbReference type="Pfam" id="PF12645">
    <property type="entry name" value="HTH_16"/>
    <property type="match status" value="1"/>
</dbReference>
<feature type="domain" description="Helix-turn-helix conjugative transposon-like" evidence="1">
    <location>
        <begin position="9"/>
        <end position="64"/>
    </location>
</feature>
<keyword evidence="3" id="KW-1185">Reference proteome</keyword>